<evidence type="ECO:0000256" key="3">
    <source>
        <dbReference type="ARBA" id="ARBA00023082"/>
    </source>
</evidence>
<evidence type="ECO:0000313" key="10">
    <source>
        <dbReference type="Proteomes" id="UP000192610"/>
    </source>
</evidence>
<dbReference type="InterPro" id="IPR014284">
    <property type="entry name" value="RNA_pol_sigma-70_dom"/>
</dbReference>
<keyword evidence="2 6" id="KW-0805">Transcription regulation</keyword>
<dbReference type="SUPFAM" id="SSF88946">
    <property type="entry name" value="Sigma2 domain of RNA polymerase sigma factors"/>
    <property type="match status" value="1"/>
</dbReference>
<name>A0A1V9F373_9BACT</name>
<keyword evidence="3 6" id="KW-0731">Sigma factor</keyword>
<accession>A0A1V9F373</accession>
<dbReference type="Pfam" id="PF08281">
    <property type="entry name" value="Sigma70_r4_2"/>
    <property type="match status" value="1"/>
</dbReference>
<evidence type="ECO:0000259" key="8">
    <source>
        <dbReference type="Pfam" id="PF08281"/>
    </source>
</evidence>
<keyword evidence="5 6" id="KW-0804">Transcription</keyword>
<keyword evidence="4 6" id="KW-0238">DNA-binding</keyword>
<comment type="similarity">
    <text evidence="1 6">Belongs to the sigma-70 factor family. ECF subfamily.</text>
</comment>
<feature type="domain" description="RNA polymerase sigma factor 70 region 4 type 2" evidence="8">
    <location>
        <begin position="124"/>
        <end position="175"/>
    </location>
</feature>
<dbReference type="PANTHER" id="PTHR43133">
    <property type="entry name" value="RNA POLYMERASE ECF-TYPE SIGMA FACTO"/>
    <property type="match status" value="1"/>
</dbReference>
<dbReference type="STRING" id="354355.SAMN05660816_04700"/>
<gene>
    <name evidence="9" type="ORF">A4H97_24060</name>
</gene>
<dbReference type="Proteomes" id="UP000192610">
    <property type="component" value="Unassembled WGS sequence"/>
</dbReference>
<dbReference type="Gene3D" id="1.10.10.10">
    <property type="entry name" value="Winged helix-like DNA-binding domain superfamily/Winged helix DNA-binding domain"/>
    <property type="match status" value="1"/>
</dbReference>
<dbReference type="InterPro" id="IPR013249">
    <property type="entry name" value="RNA_pol_sigma70_r4_t2"/>
</dbReference>
<dbReference type="InterPro" id="IPR000838">
    <property type="entry name" value="RNA_pol_sigma70_ECF_CS"/>
</dbReference>
<dbReference type="GO" id="GO:0003677">
    <property type="term" value="F:DNA binding"/>
    <property type="evidence" value="ECO:0007669"/>
    <property type="project" value="UniProtKB-KW"/>
</dbReference>
<dbReference type="NCBIfam" id="TIGR02937">
    <property type="entry name" value="sigma70-ECF"/>
    <property type="match status" value="1"/>
</dbReference>
<evidence type="ECO:0000256" key="2">
    <source>
        <dbReference type="ARBA" id="ARBA00023015"/>
    </source>
</evidence>
<dbReference type="InterPro" id="IPR013325">
    <property type="entry name" value="RNA_pol_sigma_r2"/>
</dbReference>
<evidence type="ECO:0000256" key="1">
    <source>
        <dbReference type="ARBA" id="ARBA00010641"/>
    </source>
</evidence>
<dbReference type="InterPro" id="IPR036388">
    <property type="entry name" value="WH-like_DNA-bd_sf"/>
</dbReference>
<evidence type="ECO:0000256" key="6">
    <source>
        <dbReference type="RuleBase" id="RU000716"/>
    </source>
</evidence>
<dbReference type="InterPro" id="IPR014327">
    <property type="entry name" value="RNA_pol_sigma70_bacteroid"/>
</dbReference>
<reference evidence="10" key="1">
    <citation type="submission" date="2016-04" db="EMBL/GenBank/DDBJ databases">
        <authorList>
            <person name="Chen L."/>
            <person name="Zhuang W."/>
            <person name="Wang G."/>
        </authorList>
    </citation>
    <scope>NUCLEOTIDE SEQUENCE [LARGE SCALE GENOMIC DNA]</scope>
    <source>
        <strain evidence="10">17621</strain>
    </source>
</reference>
<dbReference type="GO" id="GO:0016987">
    <property type="term" value="F:sigma factor activity"/>
    <property type="evidence" value="ECO:0007669"/>
    <property type="project" value="UniProtKB-KW"/>
</dbReference>
<dbReference type="EMBL" id="LVXG01000007">
    <property type="protein sequence ID" value="OQP52781.1"/>
    <property type="molecule type" value="Genomic_DNA"/>
</dbReference>
<evidence type="ECO:0000313" key="9">
    <source>
        <dbReference type="EMBL" id="OQP52781.1"/>
    </source>
</evidence>
<proteinExistence type="inferred from homology"/>
<dbReference type="Pfam" id="PF04542">
    <property type="entry name" value="Sigma70_r2"/>
    <property type="match status" value="1"/>
</dbReference>
<evidence type="ECO:0000256" key="5">
    <source>
        <dbReference type="ARBA" id="ARBA00023163"/>
    </source>
</evidence>
<dbReference type="InterPro" id="IPR013324">
    <property type="entry name" value="RNA_pol_sigma_r3/r4-like"/>
</dbReference>
<dbReference type="SUPFAM" id="SSF88659">
    <property type="entry name" value="Sigma3 and sigma4 domains of RNA polymerase sigma factors"/>
    <property type="match status" value="1"/>
</dbReference>
<dbReference type="AlphaFoldDB" id="A0A1V9F373"/>
<keyword evidence="10" id="KW-1185">Reference proteome</keyword>
<organism evidence="9 10">
    <name type="scientific">Niastella yeongjuensis</name>
    <dbReference type="NCBI Taxonomy" id="354355"/>
    <lineage>
        <taxon>Bacteria</taxon>
        <taxon>Pseudomonadati</taxon>
        <taxon>Bacteroidota</taxon>
        <taxon>Chitinophagia</taxon>
        <taxon>Chitinophagales</taxon>
        <taxon>Chitinophagaceae</taxon>
        <taxon>Niastella</taxon>
    </lineage>
</organism>
<evidence type="ECO:0000259" key="7">
    <source>
        <dbReference type="Pfam" id="PF04542"/>
    </source>
</evidence>
<protein>
    <recommendedName>
        <fullName evidence="6">RNA polymerase sigma factor</fullName>
    </recommendedName>
</protein>
<comment type="caution">
    <text evidence="9">The sequence shown here is derived from an EMBL/GenBank/DDBJ whole genome shotgun (WGS) entry which is preliminary data.</text>
</comment>
<dbReference type="GO" id="GO:0006352">
    <property type="term" value="P:DNA-templated transcription initiation"/>
    <property type="evidence" value="ECO:0007669"/>
    <property type="project" value="InterPro"/>
</dbReference>
<dbReference type="Gene3D" id="1.10.1740.10">
    <property type="match status" value="1"/>
</dbReference>
<dbReference type="PROSITE" id="PS01063">
    <property type="entry name" value="SIGMA70_ECF"/>
    <property type="match status" value="1"/>
</dbReference>
<dbReference type="RefSeq" id="WP_081197877.1">
    <property type="nucleotide sequence ID" value="NZ_FOCZ01000009.1"/>
</dbReference>
<dbReference type="OrthoDB" id="799938at2"/>
<dbReference type="PANTHER" id="PTHR43133:SF46">
    <property type="entry name" value="RNA POLYMERASE SIGMA-70 FACTOR ECF SUBFAMILY"/>
    <property type="match status" value="1"/>
</dbReference>
<dbReference type="InterPro" id="IPR039425">
    <property type="entry name" value="RNA_pol_sigma-70-like"/>
</dbReference>
<dbReference type="NCBIfam" id="TIGR02985">
    <property type="entry name" value="Sig70_bacteroi1"/>
    <property type="match status" value="1"/>
</dbReference>
<feature type="domain" description="RNA polymerase sigma-70 region 2" evidence="7">
    <location>
        <begin position="28"/>
        <end position="94"/>
    </location>
</feature>
<dbReference type="InterPro" id="IPR007627">
    <property type="entry name" value="RNA_pol_sigma70_r2"/>
</dbReference>
<evidence type="ECO:0000256" key="4">
    <source>
        <dbReference type="ARBA" id="ARBA00023125"/>
    </source>
</evidence>
<sequence>MAFQPEYNEIDLLKLVADGDRNAFTQIYNNYRNKIYSIAYELTESTGVSEEIVQDVFLKIWVKRETLKEVAHFRAYLFTITRNYVFTALKRIARRESLEVSAMEGTPLFHHDTEDQVLNNEYTRILQAAIDRLPEQQRLVYNLIKKEGLKREEAAVALQLSPETVKTHLAQAMRSIRTYCLTRLDVTITLIILMRHY</sequence>